<accession>A0A5B7F8W8</accession>
<comment type="caution">
    <text evidence="2">The sequence shown here is derived from an EMBL/GenBank/DDBJ whole genome shotgun (WGS) entry which is preliminary data.</text>
</comment>
<gene>
    <name evidence="2" type="ORF">E2C01_035268</name>
</gene>
<sequence length="192" mass="21402">MMSRGASVTPTRPSPPTAHNPPAPDNSRWQSCCFLRQIEPSEAKLPVSGKPSGITTTAITFITSSLSAASQYHVTFATNVTATTLRRSQQRFSGRRTNCAHRRCYCCTYLLLVLLPPLPGGGIGSGCHLQGRGKRGEEVRAHYHEWFKKQVREFMSRKAWFLLRVGREQPPAFHYQLSSVSPTGVCDRRHSC</sequence>
<organism evidence="2 3">
    <name type="scientific">Portunus trituberculatus</name>
    <name type="common">Swimming crab</name>
    <name type="synonym">Neptunus trituberculatus</name>
    <dbReference type="NCBI Taxonomy" id="210409"/>
    <lineage>
        <taxon>Eukaryota</taxon>
        <taxon>Metazoa</taxon>
        <taxon>Ecdysozoa</taxon>
        <taxon>Arthropoda</taxon>
        <taxon>Crustacea</taxon>
        <taxon>Multicrustacea</taxon>
        <taxon>Malacostraca</taxon>
        <taxon>Eumalacostraca</taxon>
        <taxon>Eucarida</taxon>
        <taxon>Decapoda</taxon>
        <taxon>Pleocyemata</taxon>
        <taxon>Brachyura</taxon>
        <taxon>Eubrachyura</taxon>
        <taxon>Portunoidea</taxon>
        <taxon>Portunidae</taxon>
        <taxon>Portuninae</taxon>
        <taxon>Portunus</taxon>
    </lineage>
</organism>
<keyword evidence="3" id="KW-1185">Reference proteome</keyword>
<protein>
    <submittedName>
        <fullName evidence="2">Uncharacterized protein</fullName>
    </submittedName>
</protein>
<feature type="region of interest" description="Disordered" evidence="1">
    <location>
        <begin position="1"/>
        <end position="25"/>
    </location>
</feature>
<evidence type="ECO:0000313" key="3">
    <source>
        <dbReference type="Proteomes" id="UP000324222"/>
    </source>
</evidence>
<dbReference type="Proteomes" id="UP000324222">
    <property type="component" value="Unassembled WGS sequence"/>
</dbReference>
<reference evidence="2 3" key="1">
    <citation type="submission" date="2019-05" db="EMBL/GenBank/DDBJ databases">
        <title>Another draft genome of Portunus trituberculatus and its Hox gene families provides insights of decapod evolution.</title>
        <authorList>
            <person name="Jeong J.-H."/>
            <person name="Song I."/>
            <person name="Kim S."/>
            <person name="Choi T."/>
            <person name="Kim D."/>
            <person name="Ryu S."/>
            <person name="Kim W."/>
        </authorList>
    </citation>
    <scope>NUCLEOTIDE SEQUENCE [LARGE SCALE GENOMIC DNA]</scope>
    <source>
        <tissue evidence="2">Muscle</tissue>
    </source>
</reference>
<evidence type="ECO:0000313" key="2">
    <source>
        <dbReference type="EMBL" id="MPC41669.1"/>
    </source>
</evidence>
<feature type="compositionally biased region" description="Pro residues" evidence="1">
    <location>
        <begin position="12"/>
        <end position="24"/>
    </location>
</feature>
<evidence type="ECO:0000256" key="1">
    <source>
        <dbReference type="SAM" id="MobiDB-lite"/>
    </source>
</evidence>
<proteinExistence type="predicted"/>
<dbReference type="EMBL" id="VSRR010005144">
    <property type="protein sequence ID" value="MPC41669.1"/>
    <property type="molecule type" value="Genomic_DNA"/>
</dbReference>
<name>A0A5B7F8W8_PORTR</name>
<dbReference type="AlphaFoldDB" id="A0A5B7F8W8"/>